<feature type="transmembrane region" description="Helical" evidence="1">
    <location>
        <begin position="207"/>
        <end position="228"/>
    </location>
</feature>
<evidence type="ECO:0000259" key="2">
    <source>
        <dbReference type="Pfam" id="PF20151"/>
    </source>
</evidence>
<keyword evidence="1" id="KW-0472">Membrane</keyword>
<proteinExistence type="predicted"/>
<dbReference type="GeneID" id="64659947"/>
<dbReference type="RefSeq" id="XP_041224257.1">
    <property type="nucleotide sequence ID" value="XM_041365649.1"/>
</dbReference>
<dbReference type="InterPro" id="IPR045340">
    <property type="entry name" value="DUF6533"/>
</dbReference>
<evidence type="ECO:0000313" key="4">
    <source>
        <dbReference type="Proteomes" id="UP001195769"/>
    </source>
</evidence>
<evidence type="ECO:0000313" key="3">
    <source>
        <dbReference type="EMBL" id="KAG1898681.1"/>
    </source>
</evidence>
<gene>
    <name evidence="3" type="ORF">F5891DRAFT_1174008</name>
</gene>
<keyword evidence="4" id="KW-1185">Reference proteome</keyword>
<sequence length="415" mass="46308">MQTISQDLTETRQTIYLGIVGFTILIWDHLVTSGDEIEFIWQGRKGIFVYLFLLNRYLTPLGFIVNLVAYNLPSWDYASCLHFVRYEGAMTAIGIEIVGLMMLMRVIAMYRYQRAAIVLAVFLLLAWIVATGWLLSHGGPIIHTDNVHSCTMVFNSGSITWISASASAWLPLLYDTYILGLTLNCTLPLIRNKEAGHVIRTLFADGLLYYSVICTVNLVLTVMIIRAPEGVKNIAAQLELVLTVTMMSRITLNLKRQAYYGPSPLHSQVDSIIMTTHHAISAPSGEVVVLSQLRSHSVPYAAHVEFTSRARSGSTSSLTFPVQAITFAEDPSIPITRSRSSKIYFATDVSSAQTPTGGSPVFEHTDQPSASNSDWWNTADISRFICQLQANDRVTNEIWIRLPLRLLILLSVRME</sequence>
<feature type="transmembrane region" description="Helical" evidence="1">
    <location>
        <begin position="15"/>
        <end position="35"/>
    </location>
</feature>
<comment type="caution">
    <text evidence="3">The sequence shown here is derived from an EMBL/GenBank/DDBJ whole genome shotgun (WGS) entry which is preliminary data.</text>
</comment>
<dbReference type="AlphaFoldDB" id="A0AAD4E3N1"/>
<protein>
    <recommendedName>
        <fullName evidence="2">DUF6533 domain-containing protein</fullName>
    </recommendedName>
</protein>
<evidence type="ECO:0000256" key="1">
    <source>
        <dbReference type="SAM" id="Phobius"/>
    </source>
</evidence>
<organism evidence="3 4">
    <name type="scientific">Suillus fuscotomentosus</name>
    <dbReference type="NCBI Taxonomy" id="1912939"/>
    <lineage>
        <taxon>Eukaryota</taxon>
        <taxon>Fungi</taxon>
        <taxon>Dikarya</taxon>
        <taxon>Basidiomycota</taxon>
        <taxon>Agaricomycotina</taxon>
        <taxon>Agaricomycetes</taxon>
        <taxon>Agaricomycetidae</taxon>
        <taxon>Boletales</taxon>
        <taxon>Suillineae</taxon>
        <taxon>Suillaceae</taxon>
        <taxon>Suillus</taxon>
    </lineage>
</organism>
<keyword evidence="1" id="KW-1133">Transmembrane helix</keyword>
<keyword evidence="1" id="KW-0812">Transmembrane</keyword>
<feature type="transmembrane region" description="Helical" evidence="1">
    <location>
        <begin position="115"/>
        <end position="135"/>
    </location>
</feature>
<accession>A0AAD4E3N1</accession>
<name>A0AAD4E3N1_9AGAM</name>
<feature type="transmembrane region" description="Helical" evidence="1">
    <location>
        <begin position="168"/>
        <end position="187"/>
    </location>
</feature>
<feature type="domain" description="DUF6533" evidence="2">
    <location>
        <begin position="16"/>
        <end position="61"/>
    </location>
</feature>
<dbReference type="Proteomes" id="UP001195769">
    <property type="component" value="Unassembled WGS sequence"/>
</dbReference>
<dbReference type="EMBL" id="JABBWK010000037">
    <property type="protein sequence ID" value="KAG1898681.1"/>
    <property type="molecule type" value="Genomic_DNA"/>
</dbReference>
<reference evidence="3" key="1">
    <citation type="journal article" date="2020" name="New Phytol.">
        <title>Comparative genomics reveals dynamic genome evolution in host specialist ectomycorrhizal fungi.</title>
        <authorList>
            <person name="Lofgren L.A."/>
            <person name="Nguyen N.H."/>
            <person name="Vilgalys R."/>
            <person name="Ruytinx J."/>
            <person name="Liao H.L."/>
            <person name="Branco S."/>
            <person name="Kuo A."/>
            <person name="LaButti K."/>
            <person name="Lipzen A."/>
            <person name="Andreopoulos W."/>
            <person name="Pangilinan J."/>
            <person name="Riley R."/>
            <person name="Hundley H."/>
            <person name="Na H."/>
            <person name="Barry K."/>
            <person name="Grigoriev I.V."/>
            <person name="Stajich J.E."/>
            <person name="Kennedy P.G."/>
        </authorList>
    </citation>
    <scope>NUCLEOTIDE SEQUENCE</scope>
    <source>
        <strain evidence="3">FC203</strain>
    </source>
</reference>
<dbReference type="Pfam" id="PF20151">
    <property type="entry name" value="DUF6533"/>
    <property type="match status" value="1"/>
</dbReference>
<feature type="transmembrane region" description="Helical" evidence="1">
    <location>
        <begin position="89"/>
        <end position="108"/>
    </location>
</feature>
<feature type="transmembrane region" description="Helical" evidence="1">
    <location>
        <begin position="47"/>
        <end position="69"/>
    </location>
</feature>